<name>A0ABM6X6H8_ACTPL</name>
<dbReference type="Proteomes" id="UP000251823">
    <property type="component" value="Chromosome"/>
</dbReference>
<evidence type="ECO:0000313" key="2">
    <source>
        <dbReference type="EMBL" id="AXA22534.1"/>
    </source>
</evidence>
<proteinExistence type="predicted"/>
<feature type="transmembrane region" description="Helical" evidence="1">
    <location>
        <begin position="6"/>
        <end position="27"/>
    </location>
</feature>
<keyword evidence="1" id="KW-0812">Transmembrane</keyword>
<organism evidence="2 3">
    <name type="scientific">Actinobacillus pleuropneumoniae</name>
    <name type="common">Haemophilus pleuropneumoniae</name>
    <dbReference type="NCBI Taxonomy" id="715"/>
    <lineage>
        <taxon>Bacteria</taxon>
        <taxon>Pseudomonadati</taxon>
        <taxon>Pseudomonadota</taxon>
        <taxon>Gammaproteobacteria</taxon>
        <taxon>Pasteurellales</taxon>
        <taxon>Pasteurellaceae</taxon>
        <taxon>Actinobacillus</taxon>
    </lineage>
</organism>
<keyword evidence="3" id="KW-1185">Reference proteome</keyword>
<evidence type="ECO:0000256" key="1">
    <source>
        <dbReference type="SAM" id="Phobius"/>
    </source>
</evidence>
<keyword evidence="1" id="KW-0472">Membrane</keyword>
<feature type="transmembrane region" description="Helical" evidence="1">
    <location>
        <begin position="34"/>
        <end position="54"/>
    </location>
</feature>
<accession>A0ABM6X6H8</accession>
<gene>
    <name evidence="2" type="ORF">DRF63_02760</name>
</gene>
<reference evidence="3" key="2">
    <citation type="submission" date="2018-06" db="EMBL/GenBank/DDBJ databases">
        <title>Complete genome sequence of Actinobacillus pleuropneumoniae serotype 1 strain S4074 obtained by Oxford Nanopore and Illumina sequencing technologies.</title>
        <authorList>
            <person name="Dona V."/>
            <person name="Perreten V."/>
        </authorList>
    </citation>
    <scope>NUCLEOTIDE SEQUENCE [LARGE SCALE GENOMIC DNA]</scope>
    <source>
        <strain evidence="3">S4074</strain>
    </source>
</reference>
<sequence>MILFGHLWLFLSCVIAIPVAIACKRALKMKDEAFFYIVALTCSGLLITIGGLGYDDVKFITGEVAKEDLLFVKVICNMFGLSLFSIAIKQLELLAKPKQKYKKLSFMYKYKNLRNKN</sequence>
<dbReference type="EMBL" id="CP030753">
    <property type="protein sequence ID" value="AXA22534.1"/>
    <property type="molecule type" value="Genomic_DNA"/>
</dbReference>
<feature type="transmembrane region" description="Helical" evidence="1">
    <location>
        <begin position="69"/>
        <end position="88"/>
    </location>
</feature>
<keyword evidence="1" id="KW-1133">Transmembrane helix</keyword>
<reference evidence="2 3" key="1">
    <citation type="journal article" date="2018" name="Int J Genomics">
        <title>Comparative Genomics of the First and Complete Genome of "Actinobacillus porcitonsillarum" Supports the Novel Species Hypothesis.</title>
        <authorList>
            <person name="Dona V."/>
            <person name="Perreten V."/>
        </authorList>
    </citation>
    <scope>NUCLEOTIDE SEQUENCE [LARGE SCALE GENOMIC DNA]</scope>
    <source>
        <strain evidence="2 3">S4074</strain>
    </source>
</reference>
<evidence type="ECO:0000313" key="3">
    <source>
        <dbReference type="Proteomes" id="UP000251823"/>
    </source>
</evidence>
<protein>
    <submittedName>
        <fullName evidence="2">Uncharacterized protein</fullName>
    </submittedName>
</protein>